<reference evidence="2" key="1">
    <citation type="submission" date="2021-02" db="EMBL/GenBank/DDBJ databases">
        <authorList>
            <person name="Nowell W R."/>
        </authorList>
    </citation>
    <scope>NUCLEOTIDE SEQUENCE</scope>
</reference>
<comment type="caution">
    <text evidence="2">The sequence shown here is derived from an EMBL/GenBank/DDBJ whole genome shotgun (WGS) entry which is preliminary data.</text>
</comment>
<dbReference type="PROSITE" id="PS50181">
    <property type="entry name" value="FBOX"/>
    <property type="match status" value="1"/>
</dbReference>
<keyword evidence="5" id="KW-1185">Reference proteome</keyword>
<dbReference type="InterPro" id="IPR001810">
    <property type="entry name" value="F-box_dom"/>
</dbReference>
<feature type="domain" description="F-box" evidence="1">
    <location>
        <begin position="38"/>
        <end position="85"/>
    </location>
</feature>
<dbReference type="Proteomes" id="UP000663870">
    <property type="component" value="Unassembled WGS sequence"/>
</dbReference>
<evidence type="ECO:0000313" key="3">
    <source>
        <dbReference type="EMBL" id="CAF1071950.1"/>
    </source>
</evidence>
<evidence type="ECO:0000259" key="1">
    <source>
        <dbReference type="PROSITE" id="PS50181"/>
    </source>
</evidence>
<dbReference type="EMBL" id="CAJNOL010000454">
    <property type="protein sequence ID" value="CAF1071950.1"/>
    <property type="molecule type" value="Genomic_DNA"/>
</dbReference>
<sequence>MQWQENDVIQNSNWIKKRKLHNVDFFSDVFSKRIYSNRYHFEDLANEIFYEIFEYLDLYDIYKGFFNLNQRFQNLIINSNFLNQINISTMSKSKFEYYHKNILLPNKHRIRLIRLSNPFMNELIFSSAYTILRFIHLETLIFDHIEMKDFIKLINHLAHLHELYSLIISLADHIQSLSVLFSSIFQLKKLKYCKIEYTIKDDQNQKSISFDLTRHVFSPIQYLIINGDFPFNSLNNLLSCLPELHHISIQSLVNSNDNIKIDDLSYYIHLRYLKYVSFKLNSIDFNKFENIIKQFFDYVEILHLTMNSDEKYLNAKLWQQLIISYMPYLRIFDMKYQGSIGNKYDIIKQFSSSFWIEKKWFFTHEHDWKSTMDRGVIYSSIPYRRKDYMYYWASDEQLYSHNQEENFNSVNHLFICSKIKDHCLKCFPNVNQLIFTLFFDDWNDSIVRNLNCMISLEQLTKIVLEPYRIPLEDIIRLLCFTSNLHTLQFHTFGLHHNNLDVVRRNYAFEYASKINKIKSLILHGRCSLNELEFIVNLFPQLKCLETGMNRTEIQQIIRFLLSKTHNKTQHLFYLCIAYTPKVCIKEINVMMKSENLLKNYSIKYINSNLYLWW</sequence>
<dbReference type="Proteomes" id="UP000663854">
    <property type="component" value="Unassembled WGS sequence"/>
</dbReference>
<accession>A0A814GCN9</accession>
<protein>
    <recommendedName>
        <fullName evidence="1">F-box domain-containing protein</fullName>
    </recommendedName>
</protein>
<organism evidence="2 4">
    <name type="scientific">Rotaria sordida</name>
    <dbReference type="NCBI Taxonomy" id="392033"/>
    <lineage>
        <taxon>Eukaryota</taxon>
        <taxon>Metazoa</taxon>
        <taxon>Spiralia</taxon>
        <taxon>Gnathifera</taxon>
        <taxon>Rotifera</taxon>
        <taxon>Eurotatoria</taxon>
        <taxon>Bdelloidea</taxon>
        <taxon>Philodinida</taxon>
        <taxon>Philodinidae</taxon>
        <taxon>Rotaria</taxon>
    </lineage>
</organism>
<name>A0A814GCN9_9BILA</name>
<evidence type="ECO:0000313" key="5">
    <source>
        <dbReference type="Proteomes" id="UP000663870"/>
    </source>
</evidence>
<gene>
    <name evidence="3" type="ORF">JXQ802_LOCUS17731</name>
    <name evidence="2" type="ORF">PYM288_LOCUS14252</name>
</gene>
<proteinExistence type="predicted"/>
<evidence type="ECO:0000313" key="4">
    <source>
        <dbReference type="Proteomes" id="UP000663854"/>
    </source>
</evidence>
<dbReference type="AlphaFoldDB" id="A0A814GCN9"/>
<evidence type="ECO:0000313" key="2">
    <source>
        <dbReference type="EMBL" id="CAF0993716.1"/>
    </source>
</evidence>
<dbReference type="EMBL" id="CAJNOH010000308">
    <property type="protein sequence ID" value="CAF0993716.1"/>
    <property type="molecule type" value="Genomic_DNA"/>
</dbReference>